<name>A0A0E9UD71_ANGAN</name>
<sequence length="36" mass="4256">MSLKKTTLYSYCNVYIGFPSRGKHNGKIIDRVDFFR</sequence>
<organism evidence="1">
    <name type="scientific">Anguilla anguilla</name>
    <name type="common">European freshwater eel</name>
    <name type="synonym">Muraena anguilla</name>
    <dbReference type="NCBI Taxonomy" id="7936"/>
    <lineage>
        <taxon>Eukaryota</taxon>
        <taxon>Metazoa</taxon>
        <taxon>Chordata</taxon>
        <taxon>Craniata</taxon>
        <taxon>Vertebrata</taxon>
        <taxon>Euteleostomi</taxon>
        <taxon>Actinopterygii</taxon>
        <taxon>Neopterygii</taxon>
        <taxon>Teleostei</taxon>
        <taxon>Anguilliformes</taxon>
        <taxon>Anguillidae</taxon>
        <taxon>Anguilla</taxon>
    </lineage>
</organism>
<dbReference type="AlphaFoldDB" id="A0A0E9UD71"/>
<accession>A0A0E9UD71</accession>
<dbReference type="EMBL" id="GBXM01044773">
    <property type="protein sequence ID" value="JAH63804.1"/>
    <property type="molecule type" value="Transcribed_RNA"/>
</dbReference>
<evidence type="ECO:0000313" key="1">
    <source>
        <dbReference type="EMBL" id="JAH63804.1"/>
    </source>
</evidence>
<proteinExistence type="predicted"/>
<reference evidence="1" key="1">
    <citation type="submission" date="2014-11" db="EMBL/GenBank/DDBJ databases">
        <authorList>
            <person name="Amaro Gonzalez C."/>
        </authorList>
    </citation>
    <scope>NUCLEOTIDE SEQUENCE</scope>
</reference>
<protein>
    <submittedName>
        <fullName evidence="1">Uncharacterized protein</fullName>
    </submittedName>
</protein>
<reference evidence="1" key="2">
    <citation type="journal article" date="2015" name="Fish Shellfish Immunol.">
        <title>Early steps in the European eel (Anguilla anguilla)-Vibrio vulnificus interaction in the gills: Role of the RtxA13 toxin.</title>
        <authorList>
            <person name="Callol A."/>
            <person name="Pajuelo D."/>
            <person name="Ebbesson L."/>
            <person name="Teles M."/>
            <person name="MacKenzie S."/>
            <person name="Amaro C."/>
        </authorList>
    </citation>
    <scope>NUCLEOTIDE SEQUENCE</scope>
</reference>